<reference evidence="2" key="1">
    <citation type="submission" date="2017-09" db="EMBL/GenBank/DDBJ databases">
        <title>Depth-based differentiation of microbial function through sediment-hosted aquifers and enrichment of novel symbionts in the deep terrestrial subsurface.</title>
        <authorList>
            <person name="Probst A.J."/>
            <person name="Ladd B."/>
            <person name="Jarett J.K."/>
            <person name="Geller-Mcgrath D.E."/>
            <person name="Sieber C.M.K."/>
            <person name="Emerson J.B."/>
            <person name="Anantharaman K."/>
            <person name="Thomas B.C."/>
            <person name="Malmstrom R."/>
            <person name="Stieglmeier M."/>
            <person name="Klingl A."/>
            <person name="Woyke T."/>
            <person name="Ryan C.M."/>
            <person name="Banfield J.F."/>
        </authorList>
    </citation>
    <scope>NUCLEOTIDE SEQUENCE [LARGE SCALE GENOMIC DNA]</scope>
</reference>
<comment type="caution">
    <text evidence="1">The sequence shown here is derived from an EMBL/GenBank/DDBJ whole genome shotgun (WGS) entry which is preliminary data.</text>
</comment>
<evidence type="ECO:0000313" key="1">
    <source>
        <dbReference type="EMBL" id="PIW08734.1"/>
    </source>
</evidence>
<proteinExistence type="predicted"/>
<name>A0A2M7FTH7_9BACT</name>
<gene>
    <name evidence="1" type="ORF">COW38_00120</name>
</gene>
<dbReference type="AlphaFoldDB" id="A0A2M7FTH7"/>
<feature type="non-terminal residue" evidence="1">
    <location>
        <position position="1"/>
    </location>
</feature>
<protein>
    <submittedName>
        <fullName evidence="1">Uncharacterized protein</fullName>
    </submittedName>
</protein>
<organism evidence="1 2">
    <name type="scientific">Candidatus Collierbacteria bacterium CG17_big_fil_post_rev_8_21_14_2_50_45_7</name>
    <dbReference type="NCBI Taxonomy" id="1974536"/>
    <lineage>
        <taxon>Bacteria</taxon>
        <taxon>Candidatus Collieribacteriota</taxon>
    </lineage>
</organism>
<evidence type="ECO:0000313" key="2">
    <source>
        <dbReference type="Proteomes" id="UP000230556"/>
    </source>
</evidence>
<sequence length="106" mass="11984">NKGTYKPGISNLMRHLSVGYAMYYNKTYGVKGTIYQGKYKMIELTQNELSPLITSLHHHDGINDTFLTSPLHSSRCDYSSTPRPWVYPTPQTDGSTVISSKLLLEK</sequence>
<accession>A0A2M7FTH7</accession>
<dbReference type="EMBL" id="PFFO01000004">
    <property type="protein sequence ID" value="PIW08734.1"/>
    <property type="molecule type" value="Genomic_DNA"/>
</dbReference>
<dbReference type="Proteomes" id="UP000230556">
    <property type="component" value="Unassembled WGS sequence"/>
</dbReference>